<feature type="domain" description="Fimbrial-type adhesion" evidence="6">
    <location>
        <begin position="207"/>
        <end position="363"/>
    </location>
</feature>
<keyword evidence="4" id="KW-0281">Fimbrium</keyword>
<dbReference type="Pfam" id="PF00419">
    <property type="entry name" value="Fimbrial"/>
    <property type="match status" value="1"/>
</dbReference>
<reference evidence="7 8" key="1">
    <citation type="submission" date="2023-02" db="EMBL/GenBank/DDBJ databases">
        <title>Pseudomonas chrutzelriedensis sp. nov., a potently antifungal strain isolated from moss.</title>
        <authorList>
            <person name="Schnyder A."/>
            <person name="Kalawong R."/>
            <person name="Eberl L."/>
            <person name="Agnoli K."/>
        </authorList>
    </citation>
    <scope>NUCLEOTIDE SEQUENCE [LARGE SCALE GENOMIC DNA]</scope>
    <source>
        <strain evidence="7 8">681</strain>
    </source>
</reference>
<comment type="caution">
    <text evidence="7">The sequence shown here is derived from an EMBL/GenBank/DDBJ whole genome shotgun (WGS) entry which is preliminary data.</text>
</comment>
<evidence type="ECO:0000256" key="5">
    <source>
        <dbReference type="SAM" id="SignalP"/>
    </source>
</evidence>
<evidence type="ECO:0000256" key="4">
    <source>
        <dbReference type="ARBA" id="ARBA00023263"/>
    </source>
</evidence>
<keyword evidence="3 5" id="KW-0732">Signal</keyword>
<dbReference type="SUPFAM" id="SSF49401">
    <property type="entry name" value="Bacterial adhesins"/>
    <property type="match status" value="1"/>
</dbReference>
<gene>
    <name evidence="7" type="ORF">POF45_29385</name>
</gene>
<organism evidence="7 8">
    <name type="scientific">Pseudomonas fungipugnans</name>
    <dbReference type="NCBI Taxonomy" id="3024217"/>
    <lineage>
        <taxon>Bacteria</taxon>
        <taxon>Pseudomonadati</taxon>
        <taxon>Pseudomonadota</taxon>
        <taxon>Gammaproteobacteria</taxon>
        <taxon>Pseudomonadales</taxon>
        <taxon>Pseudomonadaceae</taxon>
        <taxon>Pseudomonas</taxon>
    </lineage>
</organism>
<dbReference type="EMBL" id="JARBWL010000002">
    <property type="protein sequence ID" value="MDI2595506.1"/>
    <property type="molecule type" value="Genomic_DNA"/>
</dbReference>
<comment type="similarity">
    <text evidence="2">Belongs to the fimbrial protein family.</text>
</comment>
<evidence type="ECO:0000313" key="8">
    <source>
        <dbReference type="Proteomes" id="UP001159100"/>
    </source>
</evidence>
<name>A0ABT6QXM4_9PSED</name>
<keyword evidence="8" id="KW-1185">Reference proteome</keyword>
<feature type="chain" id="PRO_5045289571" evidence="5">
    <location>
        <begin position="27"/>
        <end position="363"/>
    </location>
</feature>
<evidence type="ECO:0000256" key="1">
    <source>
        <dbReference type="ARBA" id="ARBA00004561"/>
    </source>
</evidence>
<comment type="subcellular location">
    <subcellularLocation>
        <location evidence="1">Fimbrium</location>
    </subcellularLocation>
</comment>
<evidence type="ECO:0000259" key="6">
    <source>
        <dbReference type="Pfam" id="PF00419"/>
    </source>
</evidence>
<protein>
    <submittedName>
        <fullName evidence="7">Fimbrial protein</fullName>
    </submittedName>
</protein>
<dbReference type="InterPro" id="IPR008966">
    <property type="entry name" value="Adhesion_dom_sf"/>
</dbReference>
<dbReference type="PANTHER" id="PTHR33420">
    <property type="entry name" value="FIMBRIAL SUBUNIT ELFA-RELATED"/>
    <property type="match status" value="1"/>
</dbReference>
<proteinExistence type="inferred from homology"/>
<dbReference type="Gene3D" id="2.60.40.3310">
    <property type="match status" value="1"/>
</dbReference>
<evidence type="ECO:0000256" key="2">
    <source>
        <dbReference type="ARBA" id="ARBA00006671"/>
    </source>
</evidence>
<dbReference type="InterPro" id="IPR000259">
    <property type="entry name" value="Adhesion_dom_fimbrial"/>
</dbReference>
<feature type="signal peptide" evidence="5">
    <location>
        <begin position="1"/>
        <end position="26"/>
    </location>
</feature>
<accession>A0ABT6QXM4</accession>
<dbReference type="InterPro" id="IPR036937">
    <property type="entry name" value="Adhesion_dom_fimbrial_sf"/>
</dbReference>
<dbReference type="Gene3D" id="2.60.40.1090">
    <property type="entry name" value="Fimbrial-type adhesion domain"/>
    <property type="match status" value="1"/>
</dbReference>
<dbReference type="PANTHER" id="PTHR33420:SF3">
    <property type="entry name" value="FIMBRIAL SUBUNIT ELFA"/>
    <property type="match status" value="1"/>
</dbReference>
<dbReference type="Proteomes" id="UP001159100">
    <property type="component" value="Unassembled WGS sequence"/>
</dbReference>
<evidence type="ECO:0000256" key="3">
    <source>
        <dbReference type="ARBA" id="ARBA00022729"/>
    </source>
</evidence>
<evidence type="ECO:0000313" key="7">
    <source>
        <dbReference type="EMBL" id="MDI2595506.1"/>
    </source>
</evidence>
<sequence length="363" mass="37721">MKSSSRPWMSLLGLVAGCHLSLSAHANTCTWTGAGGAMDFQADVGTVYVPRDAAVGTIIGVIDQRVRASAPGHAGITCSNDGSVVLDFNARVLTPFEHKVNAHVGRGGSTDQILTTNIPGVGAIITLETPLTGTGGNVFVPVAGSSVVPYDAIIDRNLVLAFQLLNSMSTRVTLVKTGVIAPGRQWLNRQMFDGYFSGIGKGFGYGLSGTVIQSQCAVGADPVSLDPVPLGDWNTSDFTHPGFTTTPTSFRITLTRCESDPTDRNIATAFISLDGANGSLPEGDGSNGVFSLSSGSTATGIGIQILRADGTPVPLGTDVSFGAIKDGVDKTLDFKAQYYQILDSSQIRPGKAEGALGFTVTFQ</sequence>
<dbReference type="PROSITE" id="PS51257">
    <property type="entry name" value="PROKAR_LIPOPROTEIN"/>
    <property type="match status" value="1"/>
</dbReference>
<dbReference type="InterPro" id="IPR050263">
    <property type="entry name" value="Bact_Fimbrial_Adh_Pro"/>
</dbReference>
<dbReference type="RefSeq" id="WP_282317392.1">
    <property type="nucleotide sequence ID" value="NZ_JARBWL010000002.1"/>
</dbReference>